<proteinExistence type="predicted"/>
<dbReference type="EMBL" id="BAABKX010000008">
    <property type="protein sequence ID" value="GAA5050957.1"/>
    <property type="molecule type" value="Genomic_DNA"/>
</dbReference>
<dbReference type="AlphaFoldDB" id="A0AAV3UI00"/>
<protein>
    <submittedName>
        <fullName evidence="1">Uncharacterized protein</fullName>
    </submittedName>
</protein>
<keyword evidence="2" id="KW-1185">Reference proteome</keyword>
<sequence length="109" mass="12399">MSNSLRNQIQVLYETSPSQYGMLRSYAEELEALLTGSSHNYPTVKQLLASSDTPAIPPQVVGNLLTLCDQFGILVTHSKRNTSNRYDLTQFNQKRMQKLIHLLDQEPFD</sequence>
<name>A0AAV3UI00_9EURY</name>
<evidence type="ECO:0000313" key="1">
    <source>
        <dbReference type="EMBL" id="GAA5050957.1"/>
    </source>
</evidence>
<organism evidence="1 2">
    <name type="scientific">Haladaptatus pallidirubidus</name>
    <dbReference type="NCBI Taxonomy" id="1008152"/>
    <lineage>
        <taxon>Archaea</taxon>
        <taxon>Methanobacteriati</taxon>
        <taxon>Methanobacteriota</taxon>
        <taxon>Stenosarchaea group</taxon>
        <taxon>Halobacteria</taxon>
        <taxon>Halobacteriales</taxon>
        <taxon>Haladaptataceae</taxon>
        <taxon>Haladaptatus</taxon>
    </lineage>
</organism>
<reference evidence="1 2" key="1">
    <citation type="journal article" date="2019" name="Int. J. Syst. Evol. Microbiol.">
        <title>The Global Catalogue of Microorganisms (GCM) 10K type strain sequencing project: providing services to taxonomists for standard genome sequencing and annotation.</title>
        <authorList>
            <consortium name="The Broad Institute Genomics Platform"/>
            <consortium name="The Broad Institute Genome Sequencing Center for Infectious Disease"/>
            <person name="Wu L."/>
            <person name="Ma J."/>
        </authorList>
    </citation>
    <scope>NUCLEOTIDE SEQUENCE [LARGE SCALE GENOMIC DNA]</scope>
    <source>
        <strain evidence="1 2">JCM 17504</strain>
    </source>
</reference>
<evidence type="ECO:0000313" key="2">
    <source>
        <dbReference type="Proteomes" id="UP001501729"/>
    </source>
</evidence>
<gene>
    <name evidence="1" type="ORF">GCM10025751_25630</name>
</gene>
<comment type="caution">
    <text evidence="1">The sequence shown here is derived from an EMBL/GenBank/DDBJ whole genome shotgun (WGS) entry which is preliminary data.</text>
</comment>
<dbReference type="Proteomes" id="UP001501729">
    <property type="component" value="Unassembled WGS sequence"/>
</dbReference>
<accession>A0AAV3UI00</accession>